<dbReference type="SUPFAM" id="SSF143430">
    <property type="entry name" value="TTP0101/SSO1404-like"/>
    <property type="match status" value="1"/>
</dbReference>
<evidence type="ECO:0000256" key="2">
    <source>
        <dbReference type="ARBA" id="ARBA00022723"/>
    </source>
</evidence>
<dbReference type="Pfam" id="PF20803">
    <property type="entry name" value="PaaX_M"/>
    <property type="match status" value="1"/>
</dbReference>
<keyword evidence="2" id="KW-0479">Metal-binding</keyword>
<keyword evidence="1" id="KW-0540">Nuclease</keyword>
<dbReference type="Proteomes" id="UP000176336">
    <property type="component" value="Unassembled WGS sequence"/>
</dbReference>
<dbReference type="PANTHER" id="PTHR30319:SF1">
    <property type="entry name" value="TRANSCRIPTIONAL REPRESSOR PAAX"/>
    <property type="match status" value="1"/>
</dbReference>
<dbReference type="GO" id="GO:0006351">
    <property type="term" value="P:DNA-templated transcription"/>
    <property type="evidence" value="ECO:0007669"/>
    <property type="project" value="TreeGrafter"/>
</dbReference>
<dbReference type="NCBIfam" id="TIGR01573">
    <property type="entry name" value="cas2"/>
    <property type="match status" value="1"/>
</dbReference>
<dbReference type="GO" id="GO:0043571">
    <property type="term" value="P:maintenance of CRISPR repeat elements"/>
    <property type="evidence" value="ECO:0007669"/>
    <property type="project" value="InterPro"/>
</dbReference>
<proteinExistence type="predicted"/>
<keyword evidence="4" id="KW-0378">Hydrolase</keyword>
<dbReference type="PANTHER" id="PTHR30319">
    <property type="entry name" value="PHENYLACETIC ACID REGULATOR-RELATED TRANSCRIPTIONAL REPRESSOR"/>
    <property type="match status" value="1"/>
</dbReference>
<feature type="domain" description="Transcriptional repressor PaaX-like central Cas2-like" evidence="7">
    <location>
        <begin position="90"/>
        <end position="164"/>
    </location>
</feature>
<reference evidence="8 9" key="1">
    <citation type="journal article" date="2016" name="Nat. Commun.">
        <title>Thousands of microbial genomes shed light on interconnected biogeochemical processes in an aquifer system.</title>
        <authorList>
            <person name="Anantharaman K."/>
            <person name="Brown C.T."/>
            <person name="Hug L.A."/>
            <person name="Sharon I."/>
            <person name="Castelle C.J."/>
            <person name="Probst A.J."/>
            <person name="Thomas B.C."/>
            <person name="Singh A."/>
            <person name="Wilkins M.J."/>
            <person name="Karaoz U."/>
            <person name="Brodie E.L."/>
            <person name="Williams K.H."/>
            <person name="Hubbard S.S."/>
            <person name="Banfield J.F."/>
        </authorList>
    </citation>
    <scope>NUCLEOTIDE SEQUENCE [LARGE SCALE GENOMIC DNA]</scope>
</reference>
<dbReference type="GO" id="GO:0004521">
    <property type="term" value="F:RNA endonuclease activity"/>
    <property type="evidence" value="ECO:0007669"/>
    <property type="project" value="InterPro"/>
</dbReference>
<dbReference type="EMBL" id="MFCR01000003">
    <property type="protein sequence ID" value="OGE19333.1"/>
    <property type="molecule type" value="Genomic_DNA"/>
</dbReference>
<evidence type="ECO:0000256" key="4">
    <source>
        <dbReference type="ARBA" id="ARBA00022801"/>
    </source>
</evidence>
<evidence type="ECO:0000256" key="3">
    <source>
        <dbReference type="ARBA" id="ARBA00022759"/>
    </source>
</evidence>
<dbReference type="InterPro" id="IPR036390">
    <property type="entry name" value="WH_DNA-bd_sf"/>
</dbReference>
<protein>
    <submittedName>
        <fullName evidence="8">CRISPR-associated endonuclease Cas2</fullName>
    </submittedName>
</protein>
<sequence length="172" mass="20452">MGKRSKTTDLLLSVLEKTIDSSILLYDFAYNTHHYVNGEPNLDRYQLYHIVHRLKEKGWIETSRNEGRILVKLTGKGRNQLAIEKALIQKKWDGNFRIVIFDIPEKHRKVRNVFRHRLKEWGFRAWQKSVWASQKDLAEHLRNFIKELGIEDWVLVLVSKDVGNARKFVDRQ</sequence>
<dbReference type="SUPFAM" id="SSF46785">
    <property type="entry name" value="Winged helix' DNA-binding domain"/>
    <property type="match status" value="1"/>
</dbReference>
<gene>
    <name evidence="8" type="ORF">A2871_00585</name>
</gene>
<evidence type="ECO:0000313" key="8">
    <source>
        <dbReference type="EMBL" id="OGE19333.1"/>
    </source>
</evidence>
<dbReference type="AlphaFoldDB" id="A0A1F5ISJ7"/>
<dbReference type="Gene3D" id="1.10.10.10">
    <property type="entry name" value="Winged helix-like DNA-binding domain superfamily/Winged helix DNA-binding domain"/>
    <property type="match status" value="1"/>
</dbReference>
<organism evidence="8 9">
    <name type="scientific">Candidatus Daviesbacteria bacterium RIFCSPHIGHO2_01_FULL_41_23</name>
    <dbReference type="NCBI Taxonomy" id="1797764"/>
    <lineage>
        <taxon>Bacteria</taxon>
        <taxon>Candidatus Daviesiibacteriota</taxon>
    </lineage>
</organism>
<comment type="caution">
    <text evidence="8">The sequence shown here is derived from an EMBL/GenBank/DDBJ whole genome shotgun (WGS) entry which is preliminary data.</text>
</comment>
<dbReference type="InterPro" id="IPR036388">
    <property type="entry name" value="WH-like_DNA-bd_sf"/>
</dbReference>
<evidence type="ECO:0000256" key="5">
    <source>
        <dbReference type="ARBA" id="ARBA00022842"/>
    </source>
</evidence>
<keyword evidence="3 8" id="KW-0255">Endonuclease</keyword>
<evidence type="ECO:0000256" key="1">
    <source>
        <dbReference type="ARBA" id="ARBA00022722"/>
    </source>
</evidence>
<evidence type="ECO:0000259" key="7">
    <source>
        <dbReference type="Pfam" id="PF20803"/>
    </source>
</evidence>
<dbReference type="InterPro" id="IPR048846">
    <property type="entry name" value="PaaX-like_central"/>
</dbReference>
<accession>A0A1F5ISJ7</accession>
<keyword evidence="5" id="KW-0460">Magnesium</keyword>
<evidence type="ECO:0000313" key="9">
    <source>
        <dbReference type="Proteomes" id="UP000176336"/>
    </source>
</evidence>
<dbReference type="Gene3D" id="3.30.70.2650">
    <property type="match status" value="1"/>
</dbReference>
<evidence type="ECO:0000256" key="6">
    <source>
        <dbReference type="ARBA" id="ARBA00023118"/>
    </source>
</evidence>
<name>A0A1F5ISJ7_9BACT</name>
<dbReference type="InterPro" id="IPR021127">
    <property type="entry name" value="CRISPR_associated_Cas2"/>
</dbReference>
<keyword evidence="6" id="KW-0051">Antiviral defense</keyword>